<dbReference type="SUPFAM" id="SSF82171">
    <property type="entry name" value="DPP6 N-terminal domain-like"/>
    <property type="match status" value="1"/>
</dbReference>
<evidence type="ECO:0000256" key="4">
    <source>
        <dbReference type="ARBA" id="ARBA00022670"/>
    </source>
</evidence>
<keyword evidence="7" id="KW-0720">Serine protease</keyword>
<dbReference type="AlphaFoldDB" id="A0AAV3ZZ43"/>
<dbReference type="GO" id="GO:0031258">
    <property type="term" value="C:lamellipodium membrane"/>
    <property type="evidence" value="ECO:0007669"/>
    <property type="project" value="UniProtKB-SubCell"/>
</dbReference>
<reference evidence="14 15" key="1">
    <citation type="journal article" date="2021" name="Elife">
        <title>Chloroplast acquisition without the gene transfer in kleptoplastic sea slugs, Plakobranchus ocellatus.</title>
        <authorList>
            <person name="Maeda T."/>
            <person name="Takahashi S."/>
            <person name="Yoshida T."/>
            <person name="Shimamura S."/>
            <person name="Takaki Y."/>
            <person name="Nagai Y."/>
            <person name="Toyoda A."/>
            <person name="Suzuki Y."/>
            <person name="Arimoto A."/>
            <person name="Ishii H."/>
            <person name="Satoh N."/>
            <person name="Nishiyama T."/>
            <person name="Hasebe M."/>
            <person name="Maruyama T."/>
            <person name="Minagawa J."/>
            <person name="Obokata J."/>
            <person name="Shigenobu S."/>
        </authorList>
    </citation>
    <scope>NUCLEOTIDE SEQUENCE [LARGE SCALE GENOMIC DNA]</scope>
</reference>
<evidence type="ECO:0000259" key="13">
    <source>
        <dbReference type="Pfam" id="PF00930"/>
    </source>
</evidence>
<comment type="caution">
    <text evidence="14">The sequence shown here is derived from an EMBL/GenBank/DDBJ whole genome shotgun (WGS) entry which is preliminary data.</text>
</comment>
<evidence type="ECO:0000256" key="2">
    <source>
        <dbReference type="ARBA" id="ARBA00004485"/>
    </source>
</evidence>
<evidence type="ECO:0000256" key="10">
    <source>
        <dbReference type="ARBA" id="ARBA00023136"/>
    </source>
</evidence>
<dbReference type="Pfam" id="PF00326">
    <property type="entry name" value="Peptidase_S9"/>
    <property type="match status" value="1"/>
</dbReference>
<keyword evidence="3" id="KW-0031">Aminopeptidase</keyword>
<organism evidence="14 15">
    <name type="scientific">Plakobranchus ocellatus</name>
    <dbReference type="NCBI Taxonomy" id="259542"/>
    <lineage>
        <taxon>Eukaryota</taxon>
        <taxon>Metazoa</taxon>
        <taxon>Spiralia</taxon>
        <taxon>Lophotrochozoa</taxon>
        <taxon>Mollusca</taxon>
        <taxon>Gastropoda</taxon>
        <taxon>Heterobranchia</taxon>
        <taxon>Euthyneura</taxon>
        <taxon>Panpulmonata</taxon>
        <taxon>Sacoglossa</taxon>
        <taxon>Placobranchoidea</taxon>
        <taxon>Plakobranchidae</taxon>
        <taxon>Plakobranchus</taxon>
    </lineage>
</organism>
<dbReference type="PROSITE" id="PS00708">
    <property type="entry name" value="PRO_ENDOPEP_SER"/>
    <property type="match status" value="1"/>
</dbReference>
<accession>A0AAV3ZZ43</accession>
<dbReference type="Proteomes" id="UP000735302">
    <property type="component" value="Unassembled WGS sequence"/>
</dbReference>
<evidence type="ECO:0000256" key="7">
    <source>
        <dbReference type="ARBA" id="ARBA00022825"/>
    </source>
</evidence>
<proteinExistence type="predicted"/>
<evidence type="ECO:0000256" key="8">
    <source>
        <dbReference type="ARBA" id="ARBA00022968"/>
    </source>
</evidence>
<dbReference type="SUPFAM" id="SSF53474">
    <property type="entry name" value="alpha/beta-Hydrolases"/>
    <property type="match status" value="1"/>
</dbReference>
<evidence type="ECO:0000256" key="9">
    <source>
        <dbReference type="ARBA" id="ARBA00022989"/>
    </source>
</evidence>
<dbReference type="InterPro" id="IPR001375">
    <property type="entry name" value="Peptidase_S9_cat"/>
</dbReference>
<evidence type="ECO:0000256" key="5">
    <source>
        <dbReference type="ARBA" id="ARBA00022692"/>
    </source>
</evidence>
<keyword evidence="8" id="KW-0735">Signal-anchor</keyword>
<dbReference type="GO" id="GO:0006508">
    <property type="term" value="P:proteolysis"/>
    <property type="evidence" value="ECO:0007669"/>
    <property type="project" value="UniProtKB-KW"/>
</dbReference>
<keyword evidence="6" id="KW-0378">Hydrolase</keyword>
<dbReference type="GO" id="GO:0008239">
    <property type="term" value="F:dipeptidyl-peptidase activity"/>
    <property type="evidence" value="ECO:0007669"/>
    <property type="project" value="TreeGrafter"/>
</dbReference>
<dbReference type="Pfam" id="PF00930">
    <property type="entry name" value="DPPIV_N"/>
    <property type="match status" value="1"/>
</dbReference>
<sequence length="687" mass="78076">MASRCSSSILTVLPGCKSSSSTLTIFLGFRHSSVGDYSVYNLQTQDNPEKIKGLNGNTKFQYAGWSPTGHALVLVQGNDVFYKSDIQADPVQITSDGLANVKYNGVPDWVYEEEILGSNNAVWWSTESSYLLYASFDDSPVPTYFYTEYGHLGEAYTNQVKIAYPKAGYPNPYFNLTIVDLRNLESMKKTVLQPPSEFADQGDFYFYKVVWRNDEEVLVTWLNRTQNKAILTLCEASTGFCKMSIEVKSELGWLDVIHSPVFSKDGSRYFLIAPQKLESEDYFRHVAMVEIKESNKKDKMSFITEGEWEVTKIQGYDDETQTLYFTSPEKDPRHMHFFSVKADGKTKTSNCLTCDYNKNCKYNDVSLAPTVDYYVLECLGPGVPKYSLLTIDGTEIHRLENNTQIAEKISQKAMPWTKYVQIELDNGKLAWSKLLMPPALKTEEILTYPLLLSVYGGPGSQEVTEKFSIDWKTYLTSSRDTIYASVDVRGTGGRGEKFKQAIYRQLGTHEVDDTITAGRYYRDLHYVDENKMGIFGWSYGGYLSASVLGRGTDVFPCGIAVAPVTDWIYYDTVYTERYMGMPTSDDNLEAYQYGNVSKYAKNFKKSSFLLVHGTGDDNVHFQQSAQLVKALEKADVHFRFLMYTDKAHGILGLRRHLFENLEDFLYECYHGVSENFGDPSLLETEEE</sequence>
<protein>
    <submittedName>
        <fullName evidence="14">Inactive dipeptidyl peptidase 10-like</fullName>
    </submittedName>
</protein>
<dbReference type="PANTHER" id="PTHR11731:SF200">
    <property type="entry name" value="DIPEPTIDYL PEPTIDASE 10, ISOFORM B"/>
    <property type="match status" value="1"/>
</dbReference>
<dbReference type="GO" id="GO:0004252">
    <property type="term" value="F:serine-type endopeptidase activity"/>
    <property type="evidence" value="ECO:0007669"/>
    <property type="project" value="InterPro"/>
</dbReference>
<dbReference type="InterPro" id="IPR002471">
    <property type="entry name" value="Pept_S9_AS"/>
</dbReference>
<evidence type="ECO:0000313" key="14">
    <source>
        <dbReference type="EMBL" id="GFN99846.1"/>
    </source>
</evidence>
<feature type="domain" description="Dipeptidylpeptidase IV N-terminal" evidence="13">
    <location>
        <begin position="29"/>
        <end position="384"/>
    </location>
</feature>
<feature type="domain" description="Peptidase S9 prolyl oligopeptidase catalytic" evidence="12">
    <location>
        <begin position="468"/>
        <end position="668"/>
    </location>
</feature>
<dbReference type="FunFam" id="3.40.50.1820:FF:000003">
    <property type="entry name" value="Dipeptidyl peptidase 4"/>
    <property type="match status" value="1"/>
</dbReference>
<name>A0AAV3ZZ43_9GAST</name>
<dbReference type="Gene3D" id="2.140.10.30">
    <property type="entry name" value="Dipeptidylpeptidase IV, N-terminal domain"/>
    <property type="match status" value="1"/>
</dbReference>
<dbReference type="Gene3D" id="3.40.50.1820">
    <property type="entry name" value="alpha/beta hydrolase"/>
    <property type="match status" value="1"/>
</dbReference>
<evidence type="ECO:0000256" key="3">
    <source>
        <dbReference type="ARBA" id="ARBA00022438"/>
    </source>
</evidence>
<evidence type="ECO:0000313" key="15">
    <source>
        <dbReference type="Proteomes" id="UP000735302"/>
    </source>
</evidence>
<keyword evidence="9" id="KW-1133">Transmembrane helix</keyword>
<evidence type="ECO:0000256" key="6">
    <source>
        <dbReference type="ARBA" id="ARBA00022801"/>
    </source>
</evidence>
<comment type="subcellular location">
    <subcellularLocation>
        <location evidence="1">Cell projection</location>
        <location evidence="1">Invadopodium membrane</location>
        <topology evidence="1">Single-pass type II membrane protein</topology>
    </subcellularLocation>
    <subcellularLocation>
        <location evidence="2">Cell projection</location>
        <location evidence="2">Lamellipodium membrane</location>
        <topology evidence="2">Single-pass type II membrane protein</topology>
    </subcellularLocation>
</comment>
<gene>
    <name evidence="14" type="ORF">PoB_002635200</name>
</gene>
<dbReference type="EMBL" id="BLXT01003024">
    <property type="protein sequence ID" value="GFN99846.1"/>
    <property type="molecule type" value="Genomic_DNA"/>
</dbReference>
<dbReference type="InterPro" id="IPR029058">
    <property type="entry name" value="AB_hydrolase_fold"/>
</dbReference>
<keyword evidence="11" id="KW-0325">Glycoprotein</keyword>
<dbReference type="GO" id="GO:0004177">
    <property type="term" value="F:aminopeptidase activity"/>
    <property type="evidence" value="ECO:0007669"/>
    <property type="project" value="UniProtKB-KW"/>
</dbReference>
<keyword evidence="10" id="KW-0472">Membrane</keyword>
<dbReference type="InterPro" id="IPR050278">
    <property type="entry name" value="Serine_Prot_S9B/DPPIV"/>
</dbReference>
<evidence type="ECO:0000259" key="12">
    <source>
        <dbReference type="Pfam" id="PF00326"/>
    </source>
</evidence>
<evidence type="ECO:0000256" key="1">
    <source>
        <dbReference type="ARBA" id="ARBA00004341"/>
    </source>
</evidence>
<dbReference type="PANTHER" id="PTHR11731">
    <property type="entry name" value="PROTEASE FAMILY S9B,C DIPEPTIDYL-PEPTIDASE IV-RELATED"/>
    <property type="match status" value="1"/>
</dbReference>
<keyword evidence="15" id="KW-1185">Reference proteome</keyword>
<keyword evidence="5" id="KW-0812">Transmembrane</keyword>
<dbReference type="InterPro" id="IPR002469">
    <property type="entry name" value="Peptidase_S9B_N"/>
</dbReference>
<keyword evidence="4" id="KW-0645">Protease</keyword>
<evidence type="ECO:0000256" key="11">
    <source>
        <dbReference type="ARBA" id="ARBA00023180"/>
    </source>
</evidence>